<accession>A0A255YUK9</accession>
<evidence type="ECO:0000313" key="2">
    <source>
        <dbReference type="EMBL" id="OYQ32898.1"/>
    </source>
</evidence>
<dbReference type="PANTHER" id="PTHR39624:SF2">
    <property type="entry name" value="OSMC-LIKE PROTEIN"/>
    <property type="match status" value="1"/>
</dbReference>
<dbReference type="ESTHER" id="9prot-a0a255yuk9">
    <property type="family name" value="Est-OsmC"/>
</dbReference>
<dbReference type="Pfam" id="PF02566">
    <property type="entry name" value="OsmC"/>
    <property type="match status" value="1"/>
</dbReference>
<comment type="caution">
    <text evidence="2">The sequence shown here is derived from an EMBL/GenBank/DDBJ whole genome shotgun (WGS) entry which is preliminary data.</text>
</comment>
<protein>
    <recommendedName>
        <fullName evidence="1">AB hydrolase-1 domain-containing protein</fullName>
    </recommendedName>
</protein>
<reference evidence="2 3" key="1">
    <citation type="submission" date="2017-07" db="EMBL/GenBank/DDBJ databases">
        <title>Niveispirillum cyanobacteriorum sp. nov., isolated from cyanobacterial aggregates in a eutrophic lake.</title>
        <authorList>
            <person name="Cai H."/>
        </authorList>
    </citation>
    <scope>NUCLEOTIDE SEQUENCE [LARGE SCALE GENOMIC DNA]</scope>
    <source>
        <strain evidence="3">TH1-14</strain>
    </source>
</reference>
<dbReference type="InterPro" id="IPR000073">
    <property type="entry name" value="AB_hydrolase_1"/>
</dbReference>
<dbReference type="Gene3D" id="3.30.300.20">
    <property type="match status" value="1"/>
</dbReference>
<dbReference type="SUPFAM" id="SSF53474">
    <property type="entry name" value="alpha/beta-Hydrolases"/>
    <property type="match status" value="1"/>
</dbReference>
<dbReference type="OrthoDB" id="9789573at2"/>
<gene>
    <name evidence="2" type="ORF">CHU95_19385</name>
</gene>
<dbReference type="PANTHER" id="PTHR39624">
    <property type="entry name" value="PROTEIN INVOLVED IN RIMO-MEDIATED BETA-METHYLTHIOLATION OF RIBOSOMAL PROTEIN S12 YCAO"/>
    <property type="match status" value="1"/>
</dbReference>
<dbReference type="EMBL" id="NOXU01000031">
    <property type="protein sequence ID" value="OYQ32898.1"/>
    <property type="molecule type" value="Genomic_DNA"/>
</dbReference>
<dbReference type="InterPro" id="IPR003718">
    <property type="entry name" value="OsmC/Ohr_fam"/>
</dbReference>
<dbReference type="AlphaFoldDB" id="A0A255YUK9"/>
<dbReference type="InterPro" id="IPR036102">
    <property type="entry name" value="OsmC/Ohrsf"/>
</dbReference>
<dbReference type="InterPro" id="IPR029058">
    <property type="entry name" value="AB_hydrolase_fold"/>
</dbReference>
<evidence type="ECO:0000313" key="3">
    <source>
        <dbReference type="Proteomes" id="UP000216998"/>
    </source>
</evidence>
<evidence type="ECO:0000259" key="1">
    <source>
        <dbReference type="Pfam" id="PF12697"/>
    </source>
</evidence>
<organism evidence="2 3">
    <name type="scientific">Niveispirillum lacus</name>
    <dbReference type="NCBI Taxonomy" id="1981099"/>
    <lineage>
        <taxon>Bacteria</taxon>
        <taxon>Pseudomonadati</taxon>
        <taxon>Pseudomonadota</taxon>
        <taxon>Alphaproteobacteria</taxon>
        <taxon>Rhodospirillales</taxon>
        <taxon>Azospirillaceae</taxon>
        <taxon>Niveispirillum</taxon>
    </lineage>
</organism>
<sequence>MARATQEFNFAGSTGATLAGRIDLPDGNPVATAIFAHCFTCNKDYHASARISRGLAERGWAVLRFDFTGLGNSAGAFDETNFSTNVADLLAAAAALTLEIAAPRLLVGHSLGGTAMLRAAAHLPSVGAVVTVNSPSGPHTLLAKIAGRDAEMQRDGRVQLNVGDREMPITADFVADVARHDMADVIASLGRPLLVLHDPKDPVVPLAEADRILSLAKHPKSFVALDGAGHLVADQRNTGFVASLVDGWARRALRLDTATAPKPAGAAHEGPVTVSETGEGAFHNLVTAAGTRFIADEPTDVGGTGLGPNPYELLQAALGACTSMTIRMYANRKNLPLTRVSVTVSHEKREPVGGDVTDNAGGKVDHFTRAIRLEGNLDAAQRQRLLEIAGNCPVHRTLRSRAHIDSHLT</sequence>
<feature type="domain" description="AB hydrolase-1" evidence="1">
    <location>
        <begin position="34"/>
        <end position="241"/>
    </location>
</feature>
<keyword evidence="3" id="KW-1185">Reference proteome</keyword>
<dbReference type="Pfam" id="PF12697">
    <property type="entry name" value="Abhydrolase_6"/>
    <property type="match status" value="1"/>
</dbReference>
<dbReference type="InterPro" id="IPR015946">
    <property type="entry name" value="KH_dom-like_a/b"/>
</dbReference>
<dbReference type="Gene3D" id="3.40.50.1820">
    <property type="entry name" value="alpha/beta hydrolase"/>
    <property type="match status" value="1"/>
</dbReference>
<proteinExistence type="predicted"/>
<dbReference type="RefSeq" id="WP_094457931.1">
    <property type="nucleotide sequence ID" value="NZ_NOXU01000031.1"/>
</dbReference>
<dbReference type="Proteomes" id="UP000216998">
    <property type="component" value="Unassembled WGS sequence"/>
</dbReference>
<dbReference type="SUPFAM" id="SSF82784">
    <property type="entry name" value="OsmC-like"/>
    <property type="match status" value="1"/>
</dbReference>
<name>A0A255YUK9_9PROT</name>